<dbReference type="Pfam" id="PF03547">
    <property type="entry name" value="Mem_trans"/>
    <property type="match status" value="1"/>
</dbReference>
<feature type="transmembrane region" description="Helical" evidence="7">
    <location>
        <begin position="162"/>
        <end position="182"/>
    </location>
</feature>
<evidence type="ECO:0000313" key="9">
    <source>
        <dbReference type="Proteomes" id="UP000680714"/>
    </source>
</evidence>
<keyword evidence="3" id="KW-1003">Cell membrane</keyword>
<evidence type="ECO:0000256" key="7">
    <source>
        <dbReference type="SAM" id="Phobius"/>
    </source>
</evidence>
<evidence type="ECO:0000256" key="2">
    <source>
        <dbReference type="ARBA" id="ARBA00022448"/>
    </source>
</evidence>
<feature type="transmembrane region" description="Helical" evidence="7">
    <location>
        <begin position="6"/>
        <end position="28"/>
    </location>
</feature>
<dbReference type="PANTHER" id="PTHR36838">
    <property type="entry name" value="AUXIN EFFLUX CARRIER FAMILY PROTEIN"/>
    <property type="match status" value="1"/>
</dbReference>
<keyword evidence="9" id="KW-1185">Reference proteome</keyword>
<evidence type="ECO:0000256" key="1">
    <source>
        <dbReference type="ARBA" id="ARBA00004141"/>
    </source>
</evidence>
<feature type="transmembrane region" description="Helical" evidence="7">
    <location>
        <begin position="122"/>
        <end position="141"/>
    </location>
</feature>
<organism evidence="8 9">
    <name type="scientific">Magnetospirillum sulfuroxidans</name>
    <dbReference type="NCBI Taxonomy" id="611300"/>
    <lineage>
        <taxon>Bacteria</taxon>
        <taxon>Pseudomonadati</taxon>
        <taxon>Pseudomonadota</taxon>
        <taxon>Alphaproteobacteria</taxon>
        <taxon>Rhodospirillales</taxon>
        <taxon>Rhodospirillaceae</taxon>
        <taxon>Magnetospirillum</taxon>
    </lineage>
</organism>
<reference evidence="8 9" key="1">
    <citation type="submission" date="2021-04" db="EMBL/GenBank/DDBJ databases">
        <title>Magnetospirillum sulfuroxidans sp. nov., a facultative chemolithoautotrophic sulfur-oxidizing alphaproteobacterium isolated from freshwater sediment and proposals for Paramagetospirillum gen. nov., and Magnetospirillaceae fam. nov.</title>
        <authorList>
            <person name="Koziaeva V."/>
            <person name="Geelhoed J.S."/>
            <person name="Sorokin D.Y."/>
            <person name="Grouzdev D.S."/>
        </authorList>
    </citation>
    <scope>NUCLEOTIDE SEQUENCE [LARGE SCALE GENOMIC DNA]</scope>
    <source>
        <strain evidence="8 9">J10</strain>
    </source>
</reference>
<dbReference type="EMBL" id="JAGTUF010000001">
    <property type="protein sequence ID" value="MBR9970342.1"/>
    <property type="molecule type" value="Genomic_DNA"/>
</dbReference>
<evidence type="ECO:0000313" key="8">
    <source>
        <dbReference type="EMBL" id="MBR9970342.1"/>
    </source>
</evidence>
<comment type="subcellular location">
    <subcellularLocation>
        <location evidence="1">Membrane</location>
        <topology evidence="1">Multi-pass membrane protein</topology>
    </subcellularLocation>
</comment>
<feature type="transmembrane region" description="Helical" evidence="7">
    <location>
        <begin position="215"/>
        <end position="238"/>
    </location>
</feature>
<dbReference type="RefSeq" id="WP_211545845.1">
    <property type="nucleotide sequence ID" value="NZ_JAGTUF010000001.1"/>
</dbReference>
<dbReference type="Proteomes" id="UP000680714">
    <property type="component" value="Unassembled WGS sequence"/>
</dbReference>
<dbReference type="InterPro" id="IPR004776">
    <property type="entry name" value="Mem_transp_PIN-like"/>
</dbReference>
<keyword evidence="6 7" id="KW-0472">Membrane</keyword>
<comment type="caution">
    <text evidence="8">The sequence shown here is derived from an EMBL/GenBank/DDBJ whole genome shotgun (WGS) entry which is preliminary data.</text>
</comment>
<gene>
    <name evidence="8" type="ORF">KEC16_01275</name>
</gene>
<keyword evidence="4 7" id="KW-0812">Transmembrane</keyword>
<protein>
    <submittedName>
        <fullName evidence="8">AEC family transporter</fullName>
    </submittedName>
</protein>
<feature type="transmembrane region" description="Helical" evidence="7">
    <location>
        <begin position="281"/>
        <end position="300"/>
    </location>
</feature>
<keyword evidence="2" id="KW-0813">Transport</keyword>
<evidence type="ECO:0000256" key="5">
    <source>
        <dbReference type="ARBA" id="ARBA00022989"/>
    </source>
</evidence>
<feature type="transmembrane region" description="Helical" evidence="7">
    <location>
        <begin position="60"/>
        <end position="81"/>
    </location>
</feature>
<dbReference type="PANTHER" id="PTHR36838:SF3">
    <property type="entry name" value="TRANSPORTER AUXIN EFFLUX CARRIER EC FAMILY"/>
    <property type="match status" value="1"/>
</dbReference>
<evidence type="ECO:0000256" key="4">
    <source>
        <dbReference type="ARBA" id="ARBA00022692"/>
    </source>
</evidence>
<feature type="transmembrane region" description="Helical" evidence="7">
    <location>
        <begin position="188"/>
        <end position="208"/>
    </location>
</feature>
<evidence type="ECO:0000256" key="6">
    <source>
        <dbReference type="ARBA" id="ARBA00023136"/>
    </source>
</evidence>
<evidence type="ECO:0000256" key="3">
    <source>
        <dbReference type="ARBA" id="ARBA00022475"/>
    </source>
</evidence>
<feature type="transmembrane region" description="Helical" evidence="7">
    <location>
        <begin position="93"/>
        <end position="116"/>
    </location>
</feature>
<accession>A0ABS5I7D8</accession>
<name>A0ABS5I7D8_9PROT</name>
<proteinExistence type="predicted"/>
<feature type="transmembrane region" description="Helical" evidence="7">
    <location>
        <begin position="250"/>
        <end position="269"/>
    </location>
</feature>
<keyword evidence="5 7" id="KW-1133">Transmembrane helix</keyword>
<sequence length="304" mass="32690">MTDTSLAVKLIPLYLLVAIGFALGRFLGVKSQDIGKLSLYVLSPAVVFKGFYAAKLEGAMLVLPFAILAAACLAAWIALPIASRFWRDGRERLSAFSVATGNTGFFGIPACLALIGPESLPYVVLVSFGFTAYENSVGFFIMSRGDATWKGALLRVLKYPGLHACWIGLSLNANQIVLPGYVPQTVDLLAGGFSAVGMMIVGLGLAGLSRFRLDFGFIGFTFAWKFLLWPALAAAFIVFDRTWLHAFSNVGHQVLLIESLTPMAAVTVVHATLRNIHPDRAAVAVALSTLAALLWLPLVFGKMF</sequence>